<dbReference type="Pfam" id="PF25917">
    <property type="entry name" value="BSH_RND"/>
    <property type="match status" value="1"/>
</dbReference>
<dbReference type="PANTHER" id="PTHR30469">
    <property type="entry name" value="MULTIDRUG RESISTANCE PROTEIN MDTA"/>
    <property type="match status" value="1"/>
</dbReference>
<dbReference type="SUPFAM" id="SSF51230">
    <property type="entry name" value="Single hybrid motif"/>
    <property type="match status" value="1"/>
</dbReference>
<dbReference type="Proteomes" id="UP000598426">
    <property type="component" value="Unassembled WGS sequence"/>
</dbReference>
<dbReference type="PANTHER" id="PTHR30469:SF33">
    <property type="entry name" value="SLR1207 PROTEIN"/>
    <property type="match status" value="1"/>
</dbReference>
<reference evidence="4 5" key="1">
    <citation type="submission" date="2020-09" db="EMBL/GenBank/DDBJ databases">
        <title>Isolation and identification of active actinomycetes.</title>
        <authorList>
            <person name="Li X."/>
        </authorList>
    </citation>
    <scope>NUCLEOTIDE SEQUENCE [LARGE SCALE GENOMIC DNA]</scope>
    <source>
        <strain evidence="4 5">NEAU-LLC</strain>
    </source>
</reference>
<evidence type="ECO:0000313" key="4">
    <source>
        <dbReference type="EMBL" id="MBD3943277.1"/>
    </source>
</evidence>
<evidence type="ECO:0000256" key="1">
    <source>
        <dbReference type="SAM" id="MobiDB-lite"/>
    </source>
</evidence>
<protein>
    <submittedName>
        <fullName evidence="4">Efflux RND transporter periplasmic adaptor subunit</fullName>
    </submittedName>
</protein>
<feature type="region of interest" description="Disordered" evidence="1">
    <location>
        <begin position="250"/>
        <end position="269"/>
    </location>
</feature>
<keyword evidence="2" id="KW-1133">Transmembrane helix</keyword>
<dbReference type="InterPro" id="IPR011053">
    <property type="entry name" value="Single_hybrid_motif"/>
</dbReference>
<evidence type="ECO:0000256" key="2">
    <source>
        <dbReference type="SAM" id="Phobius"/>
    </source>
</evidence>
<keyword evidence="5" id="KW-1185">Reference proteome</keyword>
<sequence length="329" mass="33514">MVVWRRWIFPILMVLILGAASLALVKIAFFPDQAPAAALEPSAQIADPVVPVERGEVVNALSLTGTIARDAAYPVRSGVDGVVTSVDVGEGQSVAAGQKLFTIKQTDPVKNIDVLAPEAGDVTEIAVVKGQPASLGGELVTLTPARYHVQATVDPVQLYRLQGAPTEAAVTIQGGPAPFTCTGLKVAVAEDGTTTVTCAVPADQTVFAGLQAQLDIDLGTVSDVLVVPTTAVKGGSGTGVVWVVPTPSPDAADASSGASGGVGPAGTGELEERDVTLGVSDGSIVEVTAGVEEGEQVRQYVPGIAAGNEPQCYDDGMGGEYCEPAGWNW</sequence>
<organism evidence="4 5">
    <name type="scientific">Microbacterium helvum</name>
    <dbReference type="NCBI Taxonomy" id="2773713"/>
    <lineage>
        <taxon>Bacteria</taxon>
        <taxon>Bacillati</taxon>
        <taxon>Actinomycetota</taxon>
        <taxon>Actinomycetes</taxon>
        <taxon>Micrococcales</taxon>
        <taxon>Microbacteriaceae</taxon>
        <taxon>Microbacterium</taxon>
    </lineage>
</organism>
<feature type="transmembrane region" description="Helical" evidence="2">
    <location>
        <begin position="7"/>
        <end position="29"/>
    </location>
</feature>
<feature type="domain" description="Multidrug resistance protein MdtA-like barrel-sandwich hybrid" evidence="3">
    <location>
        <begin position="75"/>
        <end position="136"/>
    </location>
</feature>
<gene>
    <name evidence="4" type="ORF">IF188_16415</name>
</gene>
<dbReference type="EMBL" id="JACXZS010000012">
    <property type="protein sequence ID" value="MBD3943277.1"/>
    <property type="molecule type" value="Genomic_DNA"/>
</dbReference>
<dbReference type="Gene3D" id="2.40.50.100">
    <property type="match status" value="1"/>
</dbReference>
<keyword evidence="2" id="KW-0472">Membrane</keyword>
<keyword evidence="2" id="KW-0812">Transmembrane</keyword>
<evidence type="ECO:0000313" key="5">
    <source>
        <dbReference type="Proteomes" id="UP000598426"/>
    </source>
</evidence>
<comment type="caution">
    <text evidence="4">The sequence shown here is derived from an EMBL/GenBank/DDBJ whole genome shotgun (WGS) entry which is preliminary data.</text>
</comment>
<dbReference type="RefSeq" id="WP_191172888.1">
    <property type="nucleotide sequence ID" value="NZ_JACXZS010000012.1"/>
</dbReference>
<evidence type="ECO:0000259" key="3">
    <source>
        <dbReference type="Pfam" id="PF25917"/>
    </source>
</evidence>
<accession>A0ABR8NS58</accession>
<proteinExistence type="predicted"/>
<name>A0ABR8NS58_9MICO</name>
<dbReference type="Gene3D" id="2.40.420.20">
    <property type="match status" value="1"/>
</dbReference>
<dbReference type="InterPro" id="IPR058625">
    <property type="entry name" value="MdtA-like_BSH"/>
</dbReference>